<dbReference type="AlphaFoldDB" id="A0A0D3AW82"/>
<dbReference type="HOGENOM" id="CLU_3144798_0_0_1"/>
<reference evidence="1 2" key="1">
    <citation type="journal article" date="2014" name="Genome Biol.">
        <title>Transcriptome and methylome profiling reveals relics of genome dominance in the mesopolyploid Brassica oleracea.</title>
        <authorList>
            <person name="Parkin I.A."/>
            <person name="Koh C."/>
            <person name="Tang H."/>
            <person name="Robinson S.J."/>
            <person name="Kagale S."/>
            <person name="Clarke W.E."/>
            <person name="Town C.D."/>
            <person name="Nixon J."/>
            <person name="Krishnakumar V."/>
            <person name="Bidwell S.L."/>
            <person name="Denoeud F."/>
            <person name="Belcram H."/>
            <person name="Links M.G."/>
            <person name="Just J."/>
            <person name="Clarke C."/>
            <person name="Bender T."/>
            <person name="Huebert T."/>
            <person name="Mason A.S."/>
            <person name="Pires J.C."/>
            <person name="Barker G."/>
            <person name="Moore J."/>
            <person name="Walley P.G."/>
            <person name="Manoli S."/>
            <person name="Batley J."/>
            <person name="Edwards D."/>
            <person name="Nelson M.N."/>
            <person name="Wang X."/>
            <person name="Paterson A.H."/>
            <person name="King G."/>
            <person name="Bancroft I."/>
            <person name="Chalhoub B."/>
            <person name="Sharpe A.G."/>
        </authorList>
    </citation>
    <scope>NUCLEOTIDE SEQUENCE</scope>
    <source>
        <strain evidence="1 2">cv. TO1000</strain>
    </source>
</reference>
<accession>A0A0D3AW82</accession>
<keyword evidence="2" id="KW-1185">Reference proteome</keyword>
<reference evidence="1" key="2">
    <citation type="submission" date="2015-03" db="UniProtKB">
        <authorList>
            <consortium name="EnsemblPlants"/>
        </authorList>
    </citation>
    <scope>IDENTIFICATION</scope>
</reference>
<name>A0A0D3AW82_BRAOL</name>
<dbReference type="EnsemblPlants" id="Bo2g142770.1">
    <property type="protein sequence ID" value="Bo2g142770.1"/>
    <property type="gene ID" value="Bo2g142770"/>
</dbReference>
<proteinExistence type="predicted"/>
<dbReference type="Proteomes" id="UP000032141">
    <property type="component" value="Chromosome C2"/>
</dbReference>
<evidence type="ECO:0000313" key="2">
    <source>
        <dbReference type="Proteomes" id="UP000032141"/>
    </source>
</evidence>
<protein>
    <submittedName>
        <fullName evidence="1">Uncharacterized protein</fullName>
    </submittedName>
</protein>
<dbReference type="Gramene" id="Bo2g142770.1">
    <property type="protein sequence ID" value="Bo2g142770.1"/>
    <property type="gene ID" value="Bo2g142770"/>
</dbReference>
<evidence type="ECO:0000313" key="1">
    <source>
        <dbReference type="EnsemblPlants" id="Bo2g142770.1"/>
    </source>
</evidence>
<organism evidence="1 2">
    <name type="scientific">Brassica oleracea var. oleracea</name>
    <dbReference type="NCBI Taxonomy" id="109376"/>
    <lineage>
        <taxon>Eukaryota</taxon>
        <taxon>Viridiplantae</taxon>
        <taxon>Streptophyta</taxon>
        <taxon>Embryophyta</taxon>
        <taxon>Tracheophyta</taxon>
        <taxon>Spermatophyta</taxon>
        <taxon>Magnoliopsida</taxon>
        <taxon>eudicotyledons</taxon>
        <taxon>Gunneridae</taxon>
        <taxon>Pentapetalae</taxon>
        <taxon>rosids</taxon>
        <taxon>malvids</taxon>
        <taxon>Brassicales</taxon>
        <taxon>Brassicaceae</taxon>
        <taxon>Brassiceae</taxon>
        <taxon>Brassica</taxon>
    </lineage>
</organism>
<sequence length="49" mass="6042">MICIFLNKTFFDRFIRFSSRTMKTLPSLMLLICFYHKSCFFLSRDYLFV</sequence>